<sequence>MSDLDRRSQIAEELLQIYYVDHDNRPTLLESMTAPVGDEPSSVGRKFDPLTPMVNNQSWVLGYGQVSSSGKALWQQRSCPTLSAPASGSEVETMVEPFATGFFLPLVMVFLSRMFFDGEKGHPYAVGRNHVLLHLVGVAVGGDQNGDEGAACWSEGPRKGDEGSIVKSSEESSVDSSVALIIVGSFRSMAESALVRVVVASGYDSGGYGVAQADTMAAKVNQWDEICENSYDNSRIYIPNLPPPNCTPPI</sequence>
<dbReference type="EMBL" id="JAMYWD010000006">
    <property type="protein sequence ID" value="KAJ4968885.1"/>
    <property type="molecule type" value="Genomic_DNA"/>
</dbReference>
<evidence type="ECO:0000313" key="2">
    <source>
        <dbReference type="EMBL" id="KAJ4968885.1"/>
    </source>
</evidence>
<protein>
    <submittedName>
        <fullName evidence="2">Uncharacterized protein</fullName>
    </submittedName>
</protein>
<reference evidence="2" key="1">
    <citation type="journal article" date="2023" name="Plant J.">
        <title>The genome of the king protea, Protea cynaroides.</title>
        <authorList>
            <person name="Chang J."/>
            <person name="Duong T.A."/>
            <person name="Schoeman C."/>
            <person name="Ma X."/>
            <person name="Roodt D."/>
            <person name="Barker N."/>
            <person name="Li Z."/>
            <person name="Van de Peer Y."/>
            <person name="Mizrachi E."/>
        </authorList>
    </citation>
    <scope>NUCLEOTIDE SEQUENCE</scope>
    <source>
        <tissue evidence="2">Young leaves</tissue>
    </source>
</reference>
<evidence type="ECO:0000256" key="1">
    <source>
        <dbReference type="SAM" id="MobiDB-lite"/>
    </source>
</evidence>
<keyword evidence="3" id="KW-1185">Reference proteome</keyword>
<accession>A0A9Q0KEB8</accession>
<organism evidence="2 3">
    <name type="scientific">Protea cynaroides</name>
    <dbReference type="NCBI Taxonomy" id="273540"/>
    <lineage>
        <taxon>Eukaryota</taxon>
        <taxon>Viridiplantae</taxon>
        <taxon>Streptophyta</taxon>
        <taxon>Embryophyta</taxon>
        <taxon>Tracheophyta</taxon>
        <taxon>Spermatophyta</taxon>
        <taxon>Magnoliopsida</taxon>
        <taxon>Proteales</taxon>
        <taxon>Proteaceae</taxon>
        <taxon>Protea</taxon>
    </lineage>
</organism>
<feature type="region of interest" description="Disordered" evidence="1">
    <location>
        <begin position="148"/>
        <end position="170"/>
    </location>
</feature>
<proteinExistence type="predicted"/>
<evidence type="ECO:0000313" key="3">
    <source>
        <dbReference type="Proteomes" id="UP001141806"/>
    </source>
</evidence>
<gene>
    <name evidence="2" type="ORF">NE237_015586</name>
</gene>
<comment type="caution">
    <text evidence="2">The sequence shown here is derived from an EMBL/GenBank/DDBJ whole genome shotgun (WGS) entry which is preliminary data.</text>
</comment>
<feature type="compositionally biased region" description="Basic and acidic residues" evidence="1">
    <location>
        <begin position="156"/>
        <end position="170"/>
    </location>
</feature>
<name>A0A9Q0KEB8_9MAGN</name>
<dbReference type="Proteomes" id="UP001141806">
    <property type="component" value="Unassembled WGS sequence"/>
</dbReference>
<dbReference type="AlphaFoldDB" id="A0A9Q0KEB8"/>